<evidence type="ECO:0000313" key="2">
    <source>
        <dbReference type="Proteomes" id="UP000887159"/>
    </source>
</evidence>
<sequence length="77" mass="8746">MLGGRTPLHISDMGSVTAQLYKDEVLEPNVKLFRGAIVQDFVFMDHNAMLHRDNLVEDFLEEERVFAGRNGQQTPLS</sequence>
<accession>A0A8X6W6C4</accession>
<dbReference type="Proteomes" id="UP000887159">
    <property type="component" value="Unassembled WGS sequence"/>
</dbReference>
<reference evidence="1" key="1">
    <citation type="submission" date="2020-08" db="EMBL/GenBank/DDBJ databases">
        <title>Multicomponent nature underlies the extraordinary mechanical properties of spider dragline silk.</title>
        <authorList>
            <person name="Kono N."/>
            <person name="Nakamura H."/>
            <person name="Mori M."/>
            <person name="Yoshida Y."/>
            <person name="Ohtoshi R."/>
            <person name="Malay A.D."/>
            <person name="Moran D.A.P."/>
            <person name="Tomita M."/>
            <person name="Numata K."/>
            <person name="Arakawa K."/>
        </authorList>
    </citation>
    <scope>NUCLEOTIDE SEQUENCE</scope>
</reference>
<proteinExistence type="predicted"/>
<gene>
    <name evidence="1" type="ORF">TNCV_3440381</name>
</gene>
<keyword evidence="2" id="KW-1185">Reference proteome</keyword>
<protein>
    <submittedName>
        <fullName evidence="1">Uncharacterized protein</fullName>
    </submittedName>
</protein>
<comment type="caution">
    <text evidence="1">The sequence shown here is derived from an EMBL/GenBank/DDBJ whole genome shotgun (WGS) entry which is preliminary data.</text>
</comment>
<organism evidence="1 2">
    <name type="scientific">Trichonephila clavipes</name>
    <name type="common">Golden silk orbweaver</name>
    <name type="synonym">Nephila clavipes</name>
    <dbReference type="NCBI Taxonomy" id="2585209"/>
    <lineage>
        <taxon>Eukaryota</taxon>
        <taxon>Metazoa</taxon>
        <taxon>Ecdysozoa</taxon>
        <taxon>Arthropoda</taxon>
        <taxon>Chelicerata</taxon>
        <taxon>Arachnida</taxon>
        <taxon>Araneae</taxon>
        <taxon>Araneomorphae</taxon>
        <taxon>Entelegynae</taxon>
        <taxon>Araneoidea</taxon>
        <taxon>Nephilidae</taxon>
        <taxon>Trichonephila</taxon>
    </lineage>
</organism>
<name>A0A8X6W6C4_TRICX</name>
<dbReference type="EMBL" id="BMAU01021386">
    <property type="protein sequence ID" value="GFY28671.1"/>
    <property type="molecule type" value="Genomic_DNA"/>
</dbReference>
<evidence type="ECO:0000313" key="1">
    <source>
        <dbReference type="EMBL" id="GFY28671.1"/>
    </source>
</evidence>
<dbReference type="AlphaFoldDB" id="A0A8X6W6C4"/>